<comment type="caution">
    <text evidence="2">The sequence shown here is derived from an EMBL/GenBank/DDBJ whole genome shotgun (WGS) entry which is preliminary data.</text>
</comment>
<name>A0AAD5C055_AMBAR</name>
<protein>
    <submittedName>
        <fullName evidence="2">Uncharacterized protein</fullName>
    </submittedName>
</protein>
<feature type="region of interest" description="Disordered" evidence="1">
    <location>
        <begin position="1"/>
        <end position="26"/>
    </location>
</feature>
<evidence type="ECO:0000256" key="1">
    <source>
        <dbReference type="SAM" id="MobiDB-lite"/>
    </source>
</evidence>
<evidence type="ECO:0000313" key="2">
    <source>
        <dbReference type="EMBL" id="KAI7732632.1"/>
    </source>
</evidence>
<accession>A0AAD5C055</accession>
<sequence length="75" mass="8608">RYKLRNREGESGDRKRRCRPTCSDEEEREQSIGDGLMVVDCLAISPVGAPASMAKRMWEFVTQLFGMEWEEVLAV</sequence>
<dbReference type="EMBL" id="JAMZMK010010193">
    <property type="protein sequence ID" value="KAI7732632.1"/>
    <property type="molecule type" value="Genomic_DNA"/>
</dbReference>
<dbReference type="Proteomes" id="UP001206925">
    <property type="component" value="Unassembled WGS sequence"/>
</dbReference>
<feature type="compositionally biased region" description="Basic and acidic residues" evidence="1">
    <location>
        <begin position="1"/>
        <end position="13"/>
    </location>
</feature>
<reference evidence="2" key="1">
    <citation type="submission" date="2022-06" db="EMBL/GenBank/DDBJ databases">
        <title>Uncovering the hologenomic basis of an extraordinary plant invasion.</title>
        <authorList>
            <person name="Bieker V.C."/>
            <person name="Martin M.D."/>
            <person name="Gilbert T."/>
            <person name="Hodgins K."/>
            <person name="Battlay P."/>
            <person name="Petersen B."/>
            <person name="Wilson J."/>
        </authorList>
    </citation>
    <scope>NUCLEOTIDE SEQUENCE</scope>
    <source>
        <strain evidence="2">AA19_3_7</strain>
        <tissue evidence="2">Leaf</tissue>
    </source>
</reference>
<keyword evidence="3" id="KW-1185">Reference proteome</keyword>
<organism evidence="2 3">
    <name type="scientific">Ambrosia artemisiifolia</name>
    <name type="common">Common ragweed</name>
    <dbReference type="NCBI Taxonomy" id="4212"/>
    <lineage>
        <taxon>Eukaryota</taxon>
        <taxon>Viridiplantae</taxon>
        <taxon>Streptophyta</taxon>
        <taxon>Embryophyta</taxon>
        <taxon>Tracheophyta</taxon>
        <taxon>Spermatophyta</taxon>
        <taxon>Magnoliopsida</taxon>
        <taxon>eudicotyledons</taxon>
        <taxon>Gunneridae</taxon>
        <taxon>Pentapetalae</taxon>
        <taxon>asterids</taxon>
        <taxon>campanulids</taxon>
        <taxon>Asterales</taxon>
        <taxon>Asteraceae</taxon>
        <taxon>Asteroideae</taxon>
        <taxon>Heliantheae alliance</taxon>
        <taxon>Heliantheae</taxon>
        <taxon>Ambrosia</taxon>
    </lineage>
</organism>
<feature type="non-terminal residue" evidence="2">
    <location>
        <position position="75"/>
    </location>
</feature>
<proteinExistence type="predicted"/>
<evidence type="ECO:0000313" key="3">
    <source>
        <dbReference type="Proteomes" id="UP001206925"/>
    </source>
</evidence>
<dbReference type="AlphaFoldDB" id="A0AAD5C055"/>
<gene>
    <name evidence="2" type="ORF">M8C21_006724</name>
</gene>